<protein>
    <submittedName>
        <fullName evidence="1">Tryptophan halogenase family protein</fullName>
    </submittedName>
</protein>
<evidence type="ECO:0000313" key="1">
    <source>
        <dbReference type="EMBL" id="MDX6847813.1"/>
    </source>
</evidence>
<comment type="caution">
    <text evidence="1">The sequence shown here is derived from an EMBL/GenBank/DDBJ whole genome shotgun (WGS) entry which is preliminary data.</text>
</comment>
<evidence type="ECO:0000313" key="2">
    <source>
        <dbReference type="Proteomes" id="UP001273505"/>
    </source>
</evidence>
<dbReference type="InterPro" id="IPR033856">
    <property type="entry name" value="Trp_halogen"/>
</dbReference>
<dbReference type="Gene3D" id="3.50.50.60">
    <property type="entry name" value="FAD/NAD(P)-binding domain"/>
    <property type="match status" value="1"/>
</dbReference>
<dbReference type="Pfam" id="PF04820">
    <property type="entry name" value="Trp_halogenase"/>
    <property type="match status" value="1"/>
</dbReference>
<dbReference type="InterPro" id="IPR036188">
    <property type="entry name" value="FAD/NAD-bd_sf"/>
</dbReference>
<dbReference type="InterPro" id="IPR006905">
    <property type="entry name" value="Flavin_halogenase"/>
</dbReference>
<gene>
    <name evidence="1" type="ORF">SCD92_00490</name>
</gene>
<dbReference type="SUPFAM" id="SSF51905">
    <property type="entry name" value="FAD/NAD(P)-binding domain"/>
    <property type="match status" value="1"/>
</dbReference>
<sequence>MKIKKIAIVGGGAAGWLSANHLGLELMRDPEIQITVVESKDIPVIGVGEGTVPAIRNSLQRFGISEAELLLETDATFKTGVKFYGWMSSSFAPEANFYYHSFDLPFPGGFDVTPYWMSNKGVKYSELSKAYSISEGNFCPKRKDSPSYQGVVNYAYHFDASKFTALLARNAKTRFGVQHKFETVDNVLLHDDGFIKGLQYQSGDTEEFDFYIDCSGFSSLIFDRALGVKFIDLAHQIPTDTALAMPVKTRVDDEIFPYTKATAHTAGWIWDIPLSTRRGTGFVYSSAHMTEDEALRSFSSYHGVDLDNQDVKKVAMKAGYREKLWQKNCVALGLAGGFVEPLEATSLYVTDTLCAMLAKRFPVVKDDITLYSKSCNELAEVVWGRVIDFIRLHYAISNRRDSDFWHDVTEQAPVSDLLNERLNLWRYAIPQRTDFPSTHEIFLVESYLMVLYGMDYSTRPLQLSDKVRKLSQAAIDNHLTRATTLTQTLMSQKQWLAEFTVFAKNSTSRTPGNQK</sequence>
<dbReference type="InterPro" id="IPR050816">
    <property type="entry name" value="Flavin-dep_Halogenase_NPB"/>
</dbReference>
<dbReference type="PANTHER" id="PTHR43747:SF4">
    <property type="entry name" value="FLAVIN-DEPENDENT TRYPTOPHAN HALOGENASE"/>
    <property type="match status" value="1"/>
</dbReference>
<name>A0ABU4RSF5_9GAMM</name>
<dbReference type="PANTHER" id="PTHR43747">
    <property type="entry name" value="FAD-BINDING PROTEIN"/>
    <property type="match status" value="1"/>
</dbReference>
<dbReference type="PIRSF" id="PIRSF011396">
    <property type="entry name" value="Trp_halogenase"/>
    <property type="match status" value="1"/>
</dbReference>
<reference evidence="1 2" key="1">
    <citation type="submission" date="2023-11" db="EMBL/GenBank/DDBJ databases">
        <title>Gilvimarinus fulvus sp. nov., isolated from the surface of Kelp.</title>
        <authorList>
            <person name="Sun Y.Y."/>
            <person name="Gong Y."/>
            <person name="Du Z.J."/>
        </authorList>
    </citation>
    <scope>NUCLEOTIDE SEQUENCE [LARGE SCALE GENOMIC DNA]</scope>
    <source>
        <strain evidence="1 2">SDUM040013</strain>
    </source>
</reference>
<dbReference type="Proteomes" id="UP001273505">
    <property type="component" value="Unassembled WGS sequence"/>
</dbReference>
<accession>A0ABU4RSF5</accession>
<organism evidence="1 2">
    <name type="scientific">Gilvimarinus gilvus</name>
    <dbReference type="NCBI Taxonomy" id="3058038"/>
    <lineage>
        <taxon>Bacteria</taxon>
        <taxon>Pseudomonadati</taxon>
        <taxon>Pseudomonadota</taxon>
        <taxon>Gammaproteobacteria</taxon>
        <taxon>Cellvibrionales</taxon>
        <taxon>Cellvibrionaceae</taxon>
        <taxon>Gilvimarinus</taxon>
    </lineage>
</organism>
<dbReference type="EMBL" id="JAXAFO010000001">
    <property type="protein sequence ID" value="MDX6847813.1"/>
    <property type="molecule type" value="Genomic_DNA"/>
</dbReference>
<keyword evidence="2" id="KW-1185">Reference proteome</keyword>
<dbReference type="RefSeq" id="WP_302724414.1">
    <property type="nucleotide sequence ID" value="NZ_JAULRU010000797.1"/>
</dbReference>
<proteinExistence type="predicted"/>